<feature type="chain" id="PRO_5045708719" evidence="1">
    <location>
        <begin position="21"/>
        <end position="318"/>
    </location>
</feature>
<comment type="caution">
    <text evidence="2">The sequence shown here is derived from an EMBL/GenBank/DDBJ whole genome shotgun (WGS) entry which is preliminary data.</text>
</comment>
<keyword evidence="3" id="KW-1185">Reference proteome</keyword>
<reference evidence="2 3" key="1">
    <citation type="submission" date="2024-02" db="EMBL/GenBank/DDBJ databases">
        <authorList>
            <person name="Chen Y."/>
            <person name="Shah S."/>
            <person name="Dougan E. K."/>
            <person name="Thang M."/>
            <person name="Chan C."/>
        </authorList>
    </citation>
    <scope>NUCLEOTIDE SEQUENCE [LARGE SCALE GENOMIC DNA]</scope>
</reference>
<dbReference type="EMBL" id="CAXAMM010012980">
    <property type="protein sequence ID" value="CAK9030147.1"/>
    <property type="molecule type" value="Genomic_DNA"/>
</dbReference>
<organism evidence="2 3">
    <name type="scientific">Durusdinium trenchii</name>
    <dbReference type="NCBI Taxonomy" id="1381693"/>
    <lineage>
        <taxon>Eukaryota</taxon>
        <taxon>Sar</taxon>
        <taxon>Alveolata</taxon>
        <taxon>Dinophyceae</taxon>
        <taxon>Suessiales</taxon>
        <taxon>Symbiodiniaceae</taxon>
        <taxon>Durusdinium</taxon>
    </lineage>
</organism>
<dbReference type="Proteomes" id="UP001642464">
    <property type="component" value="Unassembled WGS sequence"/>
</dbReference>
<keyword evidence="1" id="KW-0732">Signal</keyword>
<protein>
    <submittedName>
        <fullName evidence="2">Uncharacterized protein</fullName>
    </submittedName>
</protein>
<gene>
    <name evidence="2" type="ORF">SCF082_LOCUS19097</name>
</gene>
<name>A0ABP0KTC3_9DINO</name>
<evidence type="ECO:0000256" key="1">
    <source>
        <dbReference type="SAM" id="SignalP"/>
    </source>
</evidence>
<evidence type="ECO:0000313" key="3">
    <source>
        <dbReference type="Proteomes" id="UP001642464"/>
    </source>
</evidence>
<evidence type="ECO:0000313" key="2">
    <source>
        <dbReference type="EMBL" id="CAK9030147.1"/>
    </source>
</evidence>
<sequence>MSTYTRAMVCLAMLLLTGAAFPLCEDDSEETEVMAMRQELLQHSVRHLKAGEEYHATSSASQEQLEQLQEEELAQQLQNGAIGANVASMQQFLKQRYELLSDPTWEGEGRPVDCAQYSMFCDKKLKCAEEPLTAGEKEAMDSQIAQAGKANLRSWCRAYPMYSTSVQKCIVEGSPDGYAEEMFRSQQKLKLTGADAIYCFVAGHCNNTEVNETTTIEEASAFCDKHYGERWTKIGWKDFMAVLARALEMGTTHQIPKEWNVTGWNSLMKLAHHEADISAMTACAMGNFQCDVAYCKKNYCTSPKYRAKFGNLSWSYEG</sequence>
<accession>A0ABP0KTC3</accession>
<feature type="signal peptide" evidence="1">
    <location>
        <begin position="1"/>
        <end position="20"/>
    </location>
</feature>
<proteinExistence type="predicted"/>